<sequence>MTDTRNPSTLERVLTALAEIGPATAAHIGQSIGIAYPTTTPKLRELESTGHAERIRTEQRTTLWQLTETGKAAAASVAAGSASMQASSAASANDDDRTEGESQQPANRRPEAKPEPDTEAPAEGQPPTDQQTGDSTAETGQASPTPAEAAGPVWTAEHAPQAEFDPKPTPELAPISHPKASNSGTTQDQPSGDPRADDRVGELETDSTAVAEHQTPPLAEEPGTSTQEGDGRRKPAQPRRRKGELRDEVLALLRRNPGTAYKVAEICKLLNQTHDGAHVNKASAGAVTNALFKLAIAGTVKQIDTKVATYQAE</sequence>
<reference evidence="3" key="1">
    <citation type="journal article" date="2019" name="Int. J. Syst. Evol. Microbiol.">
        <title>The Global Catalogue of Microorganisms (GCM) 10K type strain sequencing project: providing services to taxonomists for standard genome sequencing and annotation.</title>
        <authorList>
            <consortium name="The Broad Institute Genomics Platform"/>
            <consortium name="The Broad Institute Genome Sequencing Center for Infectious Disease"/>
            <person name="Wu L."/>
            <person name="Ma J."/>
        </authorList>
    </citation>
    <scope>NUCLEOTIDE SEQUENCE [LARGE SCALE GENOMIC DNA]</scope>
    <source>
        <strain evidence="3">JCM 31037</strain>
    </source>
</reference>
<comment type="caution">
    <text evidence="2">The sequence shown here is derived from an EMBL/GenBank/DDBJ whole genome shotgun (WGS) entry which is preliminary data.</text>
</comment>
<name>A0ABW3YFM9_9ACTN</name>
<feature type="region of interest" description="Disordered" evidence="1">
    <location>
        <begin position="70"/>
        <end position="246"/>
    </location>
</feature>
<dbReference type="Proteomes" id="UP001597260">
    <property type="component" value="Unassembled WGS sequence"/>
</dbReference>
<proteinExistence type="predicted"/>
<feature type="compositionally biased region" description="Basic residues" evidence="1">
    <location>
        <begin position="234"/>
        <end position="243"/>
    </location>
</feature>
<evidence type="ECO:0000256" key="1">
    <source>
        <dbReference type="SAM" id="MobiDB-lite"/>
    </source>
</evidence>
<keyword evidence="3" id="KW-1185">Reference proteome</keyword>
<evidence type="ECO:0008006" key="4">
    <source>
        <dbReference type="Google" id="ProtNLM"/>
    </source>
</evidence>
<accession>A0ABW3YFM9</accession>
<feature type="compositionally biased region" description="Low complexity" evidence="1">
    <location>
        <begin position="72"/>
        <end position="92"/>
    </location>
</feature>
<evidence type="ECO:0000313" key="2">
    <source>
        <dbReference type="EMBL" id="MFD1323274.1"/>
    </source>
</evidence>
<feature type="compositionally biased region" description="Polar residues" evidence="1">
    <location>
        <begin position="179"/>
        <end position="190"/>
    </location>
</feature>
<dbReference type="EMBL" id="JBHTMP010000029">
    <property type="protein sequence ID" value="MFD1323274.1"/>
    <property type="molecule type" value="Genomic_DNA"/>
</dbReference>
<dbReference type="SUPFAM" id="SSF46785">
    <property type="entry name" value="Winged helix' DNA-binding domain"/>
    <property type="match status" value="1"/>
</dbReference>
<feature type="compositionally biased region" description="Polar residues" evidence="1">
    <location>
        <begin position="127"/>
        <end position="144"/>
    </location>
</feature>
<dbReference type="InterPro" id="IPR036390">
    <property type="entry name" value="WH_DNA-bd_sf"/>
</dbReference>
<protein>
    <recommendedName>
        <fullName evidence="4">MarR family transcriptional regulator</fullName>
    </recommendedName>
</protein>
<organism evidence="2 3">
    <name type="scientific">Micromonospora sonneratiae</name>
    <dbReference type="NCBI Taxonomy" id="1184706"/>
    <lineage>
        <taxon>Bacteria</taxon>
        <taxon>Bacillati</taxon>
        <taxon>Actinomycetota</taxon>
        <taxon>Actinomycetes</taxon>
        <taxon>Micromonosporales</taxon>
        <taxon>Micromonosporaceae</taxon>
        <taxon>Micromonospora</taxon>
    </lineage>
</organism>
<dbReference type="InterPro" id="IPR036388">
    <property type="entry name" value="WH-like_DNA-bd_sf"/>
</dbReference>
<dbReference type="Gene3D" id="1.10.10.10">
    <property type="entry name" value="Winged helix-like DNA-binding domain superfamily/Winged helix DNA-binding domain"/>
    <property type="match status" value="1"/>
</dbReference>
<evidence type="ECO:0000313" key="3">
    <source>
        <dbReference type="Proteomes" id="UP001597260"/>
    </source>
</evidence>
<dbReference type="RefSeq" id="WP_377572426.1">
    <property type="nucleotide sequence ID" value="NZ_JBHTMP010000029.1"/>
</dbReference>
<gene>
    <name evidence="2" type="ORF">ACFQ4H_19485</name>
</gene>